<keyword evidence="2" id="KW-0472">Membrane</keyword>
<feature type="region of interest" description="Disordered" evidence="1">
    <location>
        <begin position="191"/>
        <end position="234"/>
    </location>
</feature>
<sequence length="234" mass="25148">MLQTWQDLAIIALIATLIVAVVVIAWQQKSLIQARYLANHDVTTGLPNRRAVTACLRTALRKGRATGLVMVDLDRFKSINDTYGHEHGNDVLAEVGRRLAGITAPAALAARLSGDEFVLLVDGGYDQTAAVAHAASRIIARTAVRVGGREVRVSASVGFATATLGISGRELLRAADIAMYQAKRYGRATVYGMPPSTEQPGIGRGPRYRDLRRDTGDGYPATPLPTNEEYPSHG</sequence>
<dbReference type="PANTHER" id="PTHR44757:SF2">
    <property type="entry name" value="BIOFILM ARCHITECTURE MAINTENANCE PROTEIN MBAA"/>
    <property type="match status" value="1"/>
</dbReference>
<keyword evidence="2" id="KW-1133">Transmembrane helix</keyword>
<dbReference type="OrthoDB" id="23692at2"/>
<dbReference type="PROSITE" id="PS50887">
    <property type="entry name" value="GGDEF"/>
    <property type="match status" value="1"/>
</dbReference>
<accession>A0A4Q7ZLY1</accession>
<dbReference type="SMART" id="SM00267">
    <property type="entry name" value="GGDEF"/>
    <property type="match status" value="1"/>
</dbReference>
<evidence type="ECO:0000256" key="2">
    <source>
        <dbReference type="SAM" id="Phobius"/>
    </source>
</evidence>
<dbReference type="InterPro" id="IPR029787">
    <property type="entry name" value="Nucleotide_cyclase"/>
</dbReference>
<name>A0A4Q7ZLY1_9ACTN</name>
<keyword evidence="5" id="KW-1185">Reference proteome</keyword>
<evidence type="ECO:0000313" key="4">
    <source>
        <dbReference type="EMBL" id="RZU51259.1"/>
    </source>
</evidence>
<proteinExistence type="predicted"/>
<gene>
    <name evidence="4" type="ORF">EV385_3069</name>
</gene>
<comment type="caution">
    <text evidence="4">The sequence shown here is derived from an EMBL/GenBank/DDBJ whole genome shotgun (WGS) entry which is preliminary data.</text>
</comment>
<dbReference type="Pfam" id="PF00990">
    <property type="entry name" value="GGDEF"/>
    <property type="match status" value="1"/>
</dbReference>
<dbReference type="PANTHER" id="PTHR44757">
    <property type="entry name" value="DIGUANYLATE CYCLASE DGCP"/>
    <property type="match status" value="1"/>
</dbReference>
<keyword evidence="2" id="KW-0812">Transmembrane</keyword>
<feature type="compositionally biased region" description="Basic and acidic residues" evidence="1">
    <location>
        <begin position="207"/>
        <end position="216"/>
    </location>
</feature>
<evidence type="ECO:0000256" key="1">
    <source>
        <dbReference type="SAM" id="MobiDB-lite"/>
    </source>
</evidence>
<feature type="domain" description="GGDEF" evidence="3">
    <location>
        <begin position="64"/>
        <end position="195"/>
    </location>
</feature>
<dbReference type="InterPro" id="IPR052155">
    <property type="entry name" value="Biofilm_reg_signaling"/>
</dbReference>
<dbReference type="CDD" id="cd01949">
    <property type="entry name" value="GGDEF"/>
    <property type="match status" value="1"/>
</dbReference>
<reference evidence="4 5" key="1">
    <citation type="submission" date="2019-02" db="EMBL/GenBank/DDBJ databases">
        <title>Sequencing the genomes of 1000 actinobacteria strains.</title>
        <authorList>
            <person name="Klenk H.-P."/>
        </authorList>
    </citation>
    <scope>NUCLEOTIDE SEQUENCE [LARGE SCALE GENOMIC DNA]</scope>
    <source>
        <strain evidence="4 5">DSM 45162</strain>
    </source>
</reference>
<evidence type="ECO:0000313" key="5">
    <source>
        <dbReference type="Proteomes" id="UP000292564"/>
    </source>
</evidence>
<dbReference type="InterPro" id="IPR043128">
    <property type="entry name" value="Rev_trsase/Diguanyl_cyclase"/>
</dbReference>
<organism evidence="4 5">
    <name type="scientific">Krasilnikovia cinnamomea</name>
    <dbReference type="NCBI Taxonomy" id="349313"/>
    <lineage>
        <taxon>Bacteria</taxon>
        <taxon>Bacillati</taxon>
        <taxon>Actinomycetota</taxon>
        <taxon>Actinomycetes</taxon>
        <taxon>Micromonosporales</taxon>
        <taxon>Micromonosporaceae</taxon>
        <taxon>Krasilnikovia</taxon>
    </lineage>
</organism>
<dbReference type="EMBL" id="SHKY01000001">
    <property type="protein sequence ID" value="RZU51259.1"/>
    <property type="molecule type" value="Genomic_DNA"/>
</dbReference>
<evidence type="ECO:0000259" key="3">
    <source>
        <dbReference type="PROSITE" id="PS50887"/>
    </source>
</evidence>
<dbReference type="Gene3D" id="3.30.70.270">
    <property type="match status" value="1"/>
</dbReference>
<dbReference type="AlphaFoldDB" id="A0A4Q7ZLY1"/>
<dbReference type="SUPFAM" id="SSF55073">
    <property type="entry name" value="Nucleotide cyclase"/>
    <property type="match status" value="1"/>
</dbReference>
<dbReference type="Proteomes" id="UP000292564">
    <property type="component" value="Unassembled WGS sequence"/>
</dbReference>
<feature type="transmembrane region" description="Helical" evidence="2">
    <location>
        <begin position="6"/>
        <end position="26"/>
    </location>
</feature>
<protein>
    <submittedName>
        <fullName evidence="4">Diguanylate cyclase (GGDEF)-like protein</fullName>
    </submittedName>
</protein>
<dbReference type="NCBIfam" id="TIGR00254">
    <property type="entry name" value="GGDEF"/>
    <property type="match status" value="1"/>
</dbReference>
<dbReference type="InterPro" id="IPR000160">
    <property type="entry name" value="GGDEF_dom"/>
</dbReference>